<dbReference type="EMBL" id="BK015904">
    <property type="protein sequence ID" value="DAD72724.1"/>
    <property type="molecule type" value="Genomic_DNA"/>
</dbReference>
<proteinExistence type="predicted"/>
<reference evidence="1" key="1">
    <citation type="journal article" date="2021" name="Proc. Natl. Acad. Sci. U.S.A.">
        <title>A Catalog of Tens of Thousands of Viruses from Human Metagenomes Reveals Hidden Associations with Chronic Diseases.</title>
        <authorList>
            <person name="Tisza M.J."/>
            <person name="Buck C.B."/>
        </authorList>
    </citation>
    <scope>NUCLEOTIDE SEQUENCE</scope>
    <source>
        <strain evidence="1">Ct7EW56</strain>
    </source>
</reference>
<evidence type="ECO:0000313" key="1">
    <source>
        <dbReference type="EMBL" id="DAD72724.1"/>
    </source>
</evidence>
<name>A0A8S5LRS7_9CAUD</name>
<protein>
    <submittedName>
        <fullName evidence="1">Uncharacterized protein</fullName>
    </submittedName>
</protein>
<organism evidence="1">
    <name type="scientific">Siphoviridae sp. ct7EW56</name>
    <dbReference type="NCBI Taxonomy" id="2827562"/>
    <lineage>
        <taxon>Viruses</taxon>
        <taxon>Duplodnaviria</taxon>
        <taxon>Heunggongvirae</taxon>
        <taxon>Uroviricota</taxon>
        <taxon>Caudoviricetes</taxon>
    </lineage>
</organism>
<accession>A0A8S5LRS7</accession>
<sequence length="78" mass="9509">MLWMGLREFNIPLCYGKLPRPKKNNFQNFFKKFSIFSFRFQQDLNAPLFHKYSHDHRKIFSQILVGNFTISQFQCLFL</sequence>